<dbReference type="EMBL" id="CP007547">
    <property type="protein sequence ID" value="AIL46166.1"/>
    <property type="molecule type" value="Genomic_DNA"/>
</dbReference>
<dbReference type="Proteomes" id="UP000028933">
    <property type="component" value="Chromosome"/>
</dbReference>
<evidence type="ECO:0000313" key="2">
    <source>
        <dbReference type="EMBL" id="AIL46166.1"/>
    </source>
</evidence>
<name>A0A077EEV5_9FLAO</name>
<keyword evidence="1" id="KW-0812">Transmembrane</keyword>
<dbReference type="HOGENOM" id="CLU_3269380_0_0_10"/>
<evidence type="ECO:0000313" key="3">
    <source>
        <dbReference type="Proteomes" id="UP000028933"/>
    </source>
</evidence>
<protein>
    <submittedName>
        <fullName evidence="2">Uncharacterized protein</fullName>
    </submittedName>
</protein>
<keyword evidence="1" id="KW-1133">Transmembrane helix</keyword>
<evidence type="ECO:0000256" key="1">
    <source>
        <dbReference type="SAM" id="Phobius"/>
    </source>
</evidence>
<sequence length="41" mass="4867">MNNSIKPGQFFKLFFVLIILYLVISTTQYPYIFINSFLKGF</sequence>
<dbReference type="KEGG" id="eao:BD94_2391"/>
<reference evidence="2" key="1">
    <citation type="journal article" date="2013" name="Lancet">
        <title>First case of E anophelis outbreak in an intensive-care unit.</title>
        <authorList>
            <person name="Teo J."/>
            <person name="Tan S.Y."/>
            <person name="Tay M."/>
            <person name="Ding Y."/>
            <person name="Kjelleberg S."/>
            <person name="Givskov M."/>
            <person name="Lin R.T."/>
            <person name="Yang L."/>
        </authorList>
    </citation>
    <scope>NUCLEOTIDE SEQUENCE [LARGE SCALE GENOMIC DNA]</scope>
    <source>
        <strain evidence="2">NUHP1</strain>
    </source>
</reference>
<reference evidence="2" key="2">
    <citation type="journal article" date="2015" name="Genome Biol. Evol.">
        <title>Complete Genome Sequence and Transcriptomic Analysis of the Novel Pathogen Elizabethkingia anophelis in Response to Oxidative Stress.</title>
        <authorList>
            <person name="Li Y."/>
            <person name="Liu Y."/>
            <person name="Chew S.C."/>
            <person name="Tay M."/>
            <person name="Salido M.M."/>
            <person name="Teo J."/>
            <person name="Lauro F.M."/>
            <person name="Givskov M."/>
            <person name="Yang L."/>
        </authorList>
    </citation>
    <scope>NUCLEOTIDE SEQUENCE</scope>
    <source>
        <strain evidence="2">NUHP1</strain>
    </source>
</reference>
<gene>
    <name evidence="2" type="ORF">BD94_2391</name>
</gene>
<accession>A0A077EEV5</accession>
<organism evidence="2 3">
    <name type="scientific">Elizabethkingia anophelis NUHP1</name>
    <dbReference type="NCBI Taxonomy" id="1338011"/>
    <lineage>
        <taxon>Bacteria</taxon>
        <taxon>Pseudomonadati</taxon>
        <taxon>Bacteroidota</taxon>
        <taxon>Flavobacteriia</taxon>
        <taxon>Flavobacteriales</taxon>
        <taxon>Weeksellaceae</taxon>
        <taxon>Elizabethkingia</taxon>
    </lineage>
</organism>
<feature type="transmembrane region" description="Helical" evidence="1">
    <location>
        <begin position="12"/>
        <end position="34"/>
    </location>
</feature>
<proteinExistence type="predicted"/>
<dbReference type="AlphaFoldDB" id="A0A077EEV5"/>
<keyword evidence="1" id="KW-0472">Membrane</keyword>
<dbReference type="STRING" id="1338011.BD94_2391"/>